<dbReference type="PROSITE" id="PS50206">
    <property type="entry name" value="RHODANESE_3"/>
    <property type="match status" value="1"/>
</dbReference>
<dbReference type="InterPro" id="IPR044528">
    <property type="entry name" value="POD-like_MBL-fold"/>
</dbReference>
<feature type="domain" description="Rhodanese" evidence="2">
    <location>
        <begin position="27"/>
        <end position="123"/>
    </location>
</feature>
<gene>
    <name evidence="3" type="ORF">FK85_05370</name>
</gene>
<dbReference type="Gene3D" id="3.60.15.10">
    <property type="entry name" value="Ribonuclease Z/Hydroxyacylglutathione hydrolase-like"/>
    <property type="match status" value="1"/>
</dbReference>
<dbReference type="PANTHER" id="PTHR43084:SF1">
    <property type="entry name" value="PERSULFIDE DIOXYGENASE ETHE1, MITOCHONDRIAL"/>
    <property type="match status" value="1"/>
</dbReference>
<organism evidence="3 4">
    <name type="scientific">Halorubrum saccharovorum</name>
    <dbReference type="NCBI Taxonomy" id="2248"/>
    <lineage>
        <taxon>Archaea</taxon>
        <taxon>Methanobacteriati</taxon>
        <taxon>Methanobacteriota</taxon>
        <taxon>Stenosarchaea group</taxon>
        <taxon>Halobacteria</taxon>
        <taxon>Halobacteriales</taxon>
        <taxon>Haloferacaceae</taxon>
        <taxon>Halorubrum</taxon>
    </lineage>
</organism>
<dbReference type="InterPro" id="IPR001279">
    <property type="entry name" value="Metallo-B-lactamas"/>
</dbReference>
<name>A0A081EXJ5_9EURY</name>
<dbReference type="EMBL" id="JNFH02000037">
    <property type="protein sequence ID" value="KDS92133.1"/>
    <property type="molecule type" value="Genomic_DNA"/>
</dbReference>
<comment type="caution">
    <text evidence="3">The sequence shown here is derived from an EMBL/GenBank/DDBJ whole genome shotgun (WGS) entry which is preliminary data.</text>
</comment>
<dbReference type="InterPro" id="IPR036866">
    <property type="entry name" value="RibonucZ/Hydroxyglut_hydro"/>
</dbReference>
<evidence type="ECO:0000259" key="2">
    <source>
        <dbReference type="PROSITE" id="PS50206"/>
    </source>
</evidence>
<dbReference type="OrthoDB" id="9180at2157"/>
<evidence type="ECO:0000313" key="4">
    <source>
        <dbReference type="Proteomes" id="UP000053331"/>
    </source>
</evidence>
<accession>A0A081EXJ5</accession>
<evidence type="ECO:0000256" key="1">
    <source>
        <dbReference type="ARBA" id="ARBA00022723"/>
    </source>
</evidence>
<dbReference type="SUPFAM" id="SSF56281">
    <property type="entry name" value="Metallo-hydrolase/oxidoreductase"/>
    <property type="match status" value="1"/>
</dbReference>
<dbReference type="InterPro" id="IPR036873">
    <property type="entry name" value="Rhodanese-like_dom_sf"/>
</dbReference>
<dbReference type="CDD" id="cd07724">
    <property type="entry name" value="POD-like_MBL-fold"/>
    <property type="match status" value="1"/>
</dbReference>
<dbReference type="InterPro" id="IPR051682">
    <property type="entry name" value="Mito_Persulfide_Diox"/>
</dbReference>
<keyword evidence="1" id="KW-0479">Metal-binding</keyword>
<dbReference type="GO" id="GO:0006749">
    <property type="term" value="P:glutathione metabolic process"/>
    <property type="evidence" value="ECO:0007669"/>
    <property type="project" value="InterPro"/>
</dbReference>
<keyword evidence="4" id="KW-1185">Reference proteome</keyword>
<protein>
    <submittedName>
        <fullName evidence="3">Beta-lactamase</fullName>
    </submittedName>
</protein>
<dbReference type="SMART" id="SM00450">
    <property type="entry name" value="RHOD"/>
    <property type="match status" value="1"/>
</dbReference>
<dbReference type="Gene3D" id="3.40.250.10">
    <property type="entry name" value="Rhodanese-like domain"/>
    <property type="match status" value="1"/>
</dbReference>
<dbReference type="SUPFAM" id="SSF52821">
    <property type="entry name" value="Rhodanese/Cell cycle control phosphatase"/>
    <property type="match status" value="1"/>
</dbReference>
<evidence type="ECO:0000313" key="3">
    <source>
        <dbReference type="EMBL" id="KDS92133.1"/>
    </source>
</evidence>
<sequence>MTDRRESDPDETIASTTPTELKDRIDGGEGVFILDARSEGDFEEWHIDGENVEIVNRPYFQLLDGVPEELQAELPDDRRVTVLCVKGGSSELVAERLDEEGYDVDHLERGMKGWAGIYEYQELDVDVREPRSDSIAAQNAKGSGGRRATIAQYRRPSSGCLAYLVVSDGEAAVIDPLRAFTDEYVQDARALGADLIYALDTHIHADHISGIRDLADDTGATAVLPDAAVQRGVDYEQPYETVAGGDTLSVGDIEIEVIPTPGHTTGMTAYKVGDVLFTGDGLFTESVARPDLEDPEAAGDAARTLYESLQERVLTLPEDTVVAPAHFGDSATPNDGGTYTAKLGDLVERMDALTMEEDEFVEFVVDDMPPRPANYEEIIATNLGRQDPDDEAAFELDLGPNNCAASEEALTN</sequence>
<dbReference type="SMART" id="SM00849">
    <property type="entry name" value="Lactamase_B"/>
    <property type="match status" value="1"/>
</dbReference>
<dbReference type="Pfam" id="PF00753">
    <property type="entry name" value="Lactamase_B"/>
    <property type="match status" value="1"/>
</dbReference>
<dbReference type="GO" id="GO:0046872">
    <property type="term" value="F:metal ion binding"/>
    <property type="evidence" value="ECO:0007669"/>
    <property type="project" value="UniProtKB-KW"/>
</dbReference>
<reference evidence="3 4" key="1">
    <citation type="journal article" date="2015" name="Genome Announc.">
        <title>Draft genome sequence of a Halorubrum H3 strain isolated from the burlinskoye salt lake (Altai Krai, Russia).</title>
        <authorList>
            <person name="Rozanov A.S."/>
            <person name="Bryanskaya A.V."/>
            <person name="Malup T.K."/>
            <person name="Kotenko A.V."/>
            <person name="Peltek S.E."/>
        </authorList>
    </citation>
    <scope>NUCLEOTIDE SEQUENCE [LARGE SCALE GENOMIC DNA]</scope>
    <source>
        <strain evidence="3 4">H3</strain>
    </source>
</reference>
<dbReference type="PANTHER" id="PTHR43084">
    <property type="entry name" value="PERSULFIDE DIOXYGENASE ETHE1"/>
    <property type="match status" value="1"/>
</dbReference>
<dbReference type="RefSeq" id="WP_050025186.1">
    <property type="nucleotide sequence ID" value="NZ_JNFH02000037.1"/>
</dbReference>
<dbReference type="Pfam" id="PF00581">
    <property type="entry name" value="Rhodanese"/>
    <property type="match status" value="1"/>
</dbReference>
<dbReference type="Proteomes" id="UP000053331">
    <property type="component" value="Unassembled WGS sequence"/>
</dbReference>
<dbReference type="InterPro" id="IPR001763">
    <property type="entry name" value="Rhodanese-like_dom"/>
</dbReference>
<dbReference type="GO" id="GO:0050313">
    <property type="term" value="F:sulfur dioxygenase activity"/>
    <property type="evidence" value="ECO:0007669"/>
    <property type="project" value="InterPro"/>
</dbReference>
<proteinExistence type="predicted"/>
<dbReference type="AlphaFoldDB" id="A0A081EXJ5"/>
<dbReference type="GO" id="GO:0070813">
    <property type="term" value="P:hydrogen sulfide metabolic process"/>
    <property type="evidence" value="ECO:0007669"/>
    <property type="project" value="TreeGrafter"/>
</dbReference>